<keyword evidence="3" id="KW-1185">Reference proteome</keyword>
<dbReference type="Proteomes" id="UP001229421">
    <property type="component" value="Unassembled WGS sequence"/>
</dbReference>
<evidence type="ECO:0000256" key="1">
    <source>
        <dbReference type="SAM" id="Phobius"/>
    </source>
</evidence>
<evidence type="ECO:0000313" key="2">
    <source>
        <dbReference type="EMBL" id="KAK1424244.1"/>
    </source>
</evidence>
<sequence length="134" mass="15622">MMKSDRCQVLVSLKMGQVGSFHVLLTCLLHVIFTWTFFLVKIYTRIFIFFVFLCNFIPIVLTGLLFLLLGDSMLIIVGVYAVQHRLFCSSAAKFSWLLMQSDFIFYLVRDYFFVFVSVVDGFFVAFLLVCFNMQ</sequence>
<accession>A0AAD8KJM2</accession>
<name>A0AAD8KJM2_TARER</name>
<protein>
    <submittedName>
        <fullName evidence="2">Uncharacterized protein</fullName>
    </submittedName>
</protein>
<comment type="caution">
    <text evidence="2">The sequence shown here is derived from an EMBL/GenBank/DDBJ whole genome shotgun (WGS) entry which is preliminary data.</text>
</comment>
<keyword evidence="1" id="KW-0812">Transmembrane</keyword>
<gene>
    <name evidence="2" type="ORF">QVD17_19565</name>
</gene>
<keyword evidence="1" id="KW-0472">Membrane</keyword>
<dbReference type="EMBL" id="JAUHHV010000005">
    <property type="protein sequence ID" value="KAK1424244.1"/>
    <property type="molecule type" value="Genomic_DNA"/>
</dbReference>
<organism evidence="2 3">
    <name type="scientific">Tagetes erecta</name>
    <name type="common">African marigold</name>
    <dbReference type="NCBI Taxonomy" id="13708"/>
    <lineage>
        <taxon>Eukaryota</taxon>
        <taxon>Viridiplantae</taxon>
        <taxon>Streptophyta</taxon>
        <taxon>Embryophyta</taxon>
        <taxon>Tracheophyta</taxon>
        <taxon>Spermatophyta</taxon>
        <taxon>Magnoliopsida</taxon>
        <taxon>eudicotyledons</taxon>
        <taxon>Gunneridae</taxon>
        <taxon>Pentapetalae</taxon>
        <taxon>asterids</taxon>
        <taxon>campanulids</taxon>
        <taxon>Asterales</taxon>
        <taxon>Asteraceae</taxon>
        <taxon>Asteroideae</taxon>
        <taxon>Heliantheae alliance</taxon>
        <taxon>Tageteae</taxon>
        <taxon>Tagetes</taxon>
    </lineage>
</organism>
<dbReference type="AlphaFoldDB" id="A0AAD8KJM2"/>
<proteinExistence type="predicted"/>
<reference evidence="2" key="1">
    <citation type="journal article" date="2023" name="bioRxiv">
        <title>Improved chromosome-level genome assembly for marigold (Tagetes erecta).</title>
        <authorList>
            <person name="Jiang F."/>
            <person name="Yuan L."/>
            <person name="Wang S."/>
            <person name="Wang H."/>
            <person name="Xu D."/>
            <person name="Wang A."/>
            <person name="Fan W."/>
        </authorList>
    </citation>
    <scope>NUCLEOTIDE SEQUENCE</scope>
    <source>
        <strain evidence="2">WSJ</strain>
        <tissue evidence="2">Leaf</tissue>
    </source>
</reference>
<evidence type="ECO:0000313" key="3">
    <source>
        <dbReference type="Proteomes" id="UP001229421"/>
    </source>
</evidence>
<keyword evidence="1" id="KW-1133">Transmembrane helix</keyword>
<feature type="transmembrane region" description="Helical" evidence="1">
    <location>
        <begin position="21"/>
        <end position="40"/>
    </location>
</feature>
<feature type="transmembrane region" description="Helical" evidence="1">
    <location>
        <begin position="111"/>
        <end position="131"/>
    </location>
</feature>
<feature type="transmembrane region" description="Helical" evidence="1">
    <location>
        <begin position="46"/>
        <end position="67"/>
    </location>
</feature>